<evidence type="ECO:0000256" key="1">
    <source>
        <dbReference type="ARBA" id="ARBA00023015"/>
    </source>
</evidence>
<dbReference type="EMBL" id="AOGY02000038">
    <property type="protein sequence ID" value="EMY70329.1"/>
    <property type="molecule type" value="Genomic_DNA"/>
</dbReference>
<evidence type="ECO:0000259" key="5">
    <source>
        <dbReference type="PROSITE" id="PS51118"/>
    </source>
</evidence>
<gene>
    <name evidence="6" type="ORF">LEP1GSC199_3291</name>
</gene>
<dbReference type="PROSITE" id="PS51118">
    <property type="entry name" value="HTH_HXLR"/>
    <property type="match status" value="1"/>
</dbReference>
<feature type="domain" description="HTH hxlR-type" evidence="5">
    <location>
        <begin position="25"/>
        <end position="128"/>
    </location>
</feature>
<accession>N1W265</accession>
<dbReference type="SUPFAM" id="SSF46785">
    <property type="entry name" value="Winged helix' DNA-binding domain"/>
    <property type="match status" value="1"/>
</dbReference>
<dbReference type="InterPro" id="IPR036388">
    <property type="entry name" value="WH-like_DNA-bd_sf"/>
</dbReference>
<reference evidence="6 7" key="1">
    <citation type="submission" date="2013-03" db="EMBL/GenBank/DDBJ databases">
        <authorList>
            <person name="Harkins D.M."/>
            <person name="Durkin A.S."/>
            <person name="Brinkac L.M."/>
            <person name="Haft D.H."/>
            <person name="Selengut J.D."/>
            <person name="Sanka R."/>
            <person name="DePew J."/>
            <person name="Purushe J."/>
            <person name="Galloway R.L."/>
            <person name="Vinetz J.M."/>
            <person name="Sutton G.G."/>
            <person name="Nierman W.C."/>
            <person name="Fouts D.E."/>
        </authorList>
    </citation>
    <scope>NUCLEOTIDE SEQUENCE [LARGE SCALE GENOMIC DNA]</scope>
    <source>
        <strain evidence="6 7">Waz Holland</strain>
    </source>
</reference>
<feature type="region of interest" description="Disordered" evidence="4">
    <location>
        <begin position="1"/>
        <end position="20"/>
    </location>
</feature>
<dbReference type="PANTHER" id="PTHR33204">
    <property type="entry name" value="TRANSCRIPTIONAL REGULATOR, MARR FAMILY"/>
    <property type="match status" value="1"/>
</dbReference>
<evidence type="ECO:0000256" key="3">
    <source>
        <dbReference type="ARBA" id="ARBA00023163"/>
    </source>
</evidence>
<keyword evidence="3" id="KW-0804">Transcription</keyword>
<dbReference type="RefSeq" id="WP_002980414.1">
    <property type="nucleotide sequence ID" value="NZ_AOGY02000038.1"/>
</dbReference>
<evidence type="ECO:0000313" key="7">
    <source>
        <dbReference type="Proteomes" id="UP000012227"/>
    </source>
</evidence>
<evidence type="ECO:0000256" key="2">
    <source>
        <dbReference type="ARBA" id="ARBA00023125"/>
    </source>
</evidence>
<organism evidence="6 7">
    <name type="scientific">Leptospira vanthielii serovar Holland str. Waz Holland = ATCC 700522</name>
    <dbReference type="NCBI Taxonomy" id="1218591"/>
    <lineage>
        <taxon>Bacteria</taxon>
        <taxon>Pseudomonadati</taxon>
        <taxon>Spirochaetota</taxon>
        <taxon>Spirochaetia</taxon>
        <taxon>Leptospirales</taxon>
        <taxon>Leptospiraceae</taxon>
        <taxon>Leptospira</taxon>
    </lineage>
</organism>
<dbReference type="Gene3D" id="1.10.10.10">
    <property type="entry name" value="Winged helix-like DNA-binding domain superfamily/Winged helix DNA-binding domain"/>
    <property type="match status" value="1"/>
</dbReference>
<dbReference type="AlphaFoldDB" id="N1W265"/>
<protein>
    <submittedName>
        <fullName evidence="6">Transcriptional regulator, HxlR family</fullName>
    </submittedName>
</protein>
<proteinExistence type="predicted"/>
<evidence type="ECO:0000256" key="4">
    <source>
        <dbReference type="SAM" id="MobiDB-lite"/>
    </source>
</evidence>
<sequence>MDPRSSNETTMKGKDPKFKPDHSECANLILPLREALEILSGKWKLPIIMSLSFGNKRFKKIAEEIPGITDRMLSKELKDLEKIQLIDRTVIDSFPPGVEYSITKHGKSLEKVINELTQWAVSHYQKTHTGSDSRP</sequence>
<dbReference type="GO" id="GO:0003677">
    <property type="term" value="F:DNA binding"/>
    <property type="evidence" value="ECO:0007669"/>
    <property type="project" value="UniProtKB-KW"/>
</dbReference>
<evidence type="ECO:0000313" key="6">
    <source>
        <dbReference type="EMBL" id="EMY70329.1"/>
    </source>
</evidence>
<dbReference type="InterPro" id="IPR002577">
    <property type="entry name" value="HTH_HxlR"/>
</dbReference>
<dbReference type="Pfam" id="PF01638">
    <property type="entry name" value="HxlR"/>
    <property type="match status" value="1"/>
</dbReference>
<dbReference type="STRING" id="1218591.LEP1GSC199_3291"/>
<comment type="caution">
    <text evidence="6">The sequence shown here is derived from an EMBL/GenBank/DDBJ whole genome shotgun (WGS) entry which is preliminary data.</text>
</comment>
<keyword evidence="2" id="KW-0238">DNA-binding</keyword>
<keyword evidence="1" id="KW-0805">Transcription regulation</keyword>
<dbReference type="InterPro" id="IPR036390">
    <property type="entry name" value="WH_DNA-bd_sf"/>
</dbReference>
<name>N1W265_9LEPT</name>
<dbReference type="Proteomes" id="UP000012227">
    <property type="component" value="Unassembled WGS sequence"/>
</dbReference>